<protein>
    <recommendedName>
        <fullName evidence="3">Ankyrin repeat protein</fullName>
    </recommendedName>
</protein>
<evidence type="ECO:0000313" key="1">
    <source>
        <dbReference type="EMBL" id="KAF4143819.1"/>
    </source>
</evidence>
<dbReference type="InterPro" id="IPR036770">
    <property type="entry name" value="Ankyrin_rpt-contain_sf"/>
</dbReference>
<dbReference type="PANTHER" id="PTHR46586">
    <property type="entry name" value="ANKYRIN REPEAT-CONTAINING PROTEIN"/>
    <property type="match status" value="1"/>
</dbReference>
<dbReference type="Proteomes" id="UP000704712">
    <property type="component" value="Unassembled WGS sequence"/>
</dbReference>
<sequence length="284" mass="32189">MLASVELVSRWYSLDERVGVIIMEFIKFSPSLSLDIACTFDSTVFLDVIWARSNPPLALVDNVSWSINNHLRSDPCYYHYQLSKSLQVAAARGNLAVVKWLCCHFSGCTAPPSVVNIAAKNGHLQILQLLLSSCKSSRLQTSNGMDELCQEMSLCTCSTTCTRFAHSNRVHWGNEFDGCSIRRSMKFNGNQRVRIIEHFLRIGDFELVDLLLPSDGSTCELDYDRLSIRDLSRFGHLELMQRCLLLHFPPVSDMDVWIDAWCDALTNACKRGDIQMAQWLVNTK</sequence>
<gene>
    <name evidence="1" type="ORF">GN958_ATG06905</name>
</gene>
<dbReference type="PANTHER" id="PTHR46586:SF3">
    <property type="entry name" value="ANKYRIN REPEAT-CONTAINING PROTEIN"/>
    <property type="match status" value="1"/>
</dbReference>
<evidence type="ECO:0008006" key="3">
    <source>
        <dbReference type="Google" id="ProtNLM"/>
    </source>
</evidence>
<reference evidence="1" key="1">
    <citation type="submission" date="2020-03" db="EMBL/GenBank/DDBJ databases">
        <title>Hybrid Assembly of Korean Phytophthora infestans isolates.</title>
        <authorList>
            <person name="Prokchorchik M."/>
            <person name="Lee Y."/>
            <person name="Seo J."/>
            <person name="Cho J.-H."/>
            <person name="Park Y.-E."/>
            <person name="Jang D.-C."/>
            <person name="Im J.-S."/>
            <person name="Choi J.-G."/>
            <person name="Park H.-J."/>
            <person name="Lee G.-B."/>
            <person name="Lee Y.-G."/>
            <person name="Hong S.-Y."/>
            <person name="Cho K."/>
            <person name="Sohn K.H."/>
        </authorList>
    </citation>
    <scope>NUCLEOTIDE SEQUENCE</scope>
    <source>
        <strain evidence="1">KR_2_A2</strain>
    </source>
</reference>
<dbReference type="Pfam" id="PF13637">
    <property type="entry name" value="Ank_4"/>
    <property type="match status" value="1"/>
</dbReference>
<organism evidence="1 2">
    <name type="scientific">Phytophthora infestans</name>
    <name type="common">Potato late blight agent</name>
    <name type="synonym">Botrytis infestans</name>
    <dbReference type="NCBI Taxonomy" id="4787"/>
    <lineage>
        <taxon>Eukaryota</taxon>
        <taxon>Sar</taxon>
        <taxon>Stramenopiles</taxon>
        <taxon>Oomycota</taxon>
        <taxon>Peronosporomycetes</taxon>
        <taxon>Peronosporales</taxon>
        <taxon>Peronosporaceae</taxon>
        <taxon>Phytophthora</taxon>
    </lineage>
</organism>
<name>A0A8S9UXU7_PHYIN</name>
<evidence type="ECO:0000313" key="2">
    <source>
        <dbReference type="Proteomes" id="UP000704712"/>
    </source>
</evidence>
<dbReference type="EMBL" id="JAACNO010000947">
    <property type="protein sequence ID" value="KAF4143819.1"/>
    <property type="molecule type" value="Genomic_DNA"/>
</dbReference>
<proteinExistence type="predicted"/>
<comment type="caution">
    <text evidence="1">The sequence shown here is derived from an EMBL/GenBank/DDBJ whole genome shotgun (WGS) entry which is preliminary data.</text>
</comment>
<accession>A0A8S9UXU7</accession>
<dbReference type="InterPro" id="IPR052050">
    <property type="entry name" value="SecEffector_AnkRepeat"/>
</dbReference>
<dbReference type="AlphaFoldDB" id="A0A8S9UXU7"/>
<dbReference type="Gene3D" id="1.25.40.20">
    <property type="entry name" value="Ankyrin repeat-containing domain"/>
    <property type="match status" value="1"/>
</dbReference>
<dbReference type="SUPFAM" id="SSF48403">
    <property type="entry name" value="Ankyrin repeat"/>
    <property type="match status" value="1"/>
</dbReference>
<dbReference type="InterPro" id="IPR002110">
    <property type="entry name" value="Ankyrin_rpt"/>
</dbReference>